<feature type="non-terminal residue" evidence="2">
    <location>
        <position position="1"/>
    </location>
</feature>
<accession>A0A6H5HVT4</accession>
<feature type="compositionally biased region" description="Basic and acidic residues" evidence="1">
    <location>
        <begin position="397"/>
        <end position="412"/>
    </location>
</feature>
<feature type="region of interest" description="Disordered" evidence="1">
    <location>
        <begin position="529"/>
        <end position="569"/>
    </location>
</feature>
<feature type="region of interest" description="Disordered" evidence="1">
    <location>
        <begin position="242"/>
        <end position="263"/>
    </location>
</feature>
<proteinExistence type="predicted"/>
<gene>
    <name evidence="2" type="ORF">TBRA_LOCUS37</name>
</gene>
<feature type="region of interest" description="Disordered" evidence="1">
    <location>
        <begin position="393"/>
        <end position="457"/>
    </location>
</feature>
<reference evidence="2 3" key="1">
    <citation type="submission" date="2020-02" db="EMBL/GenBank/DDBJ databases">
        <authorList>
            <person name="Ferguson B K."/>
        </authorList>
    </citation>
    <scope>NUCLEOTIDE SEQUENCE [LARGE SCALE GENOMIC DNA]</scope>
</reference>
<name>A0A6H5HVT4_9HYME</name>
<sequence>RQPLALFEINDFTHILFNYSLVSTVRVRLRHRRQFARRKGKRERVKKKVSGRKKTFVNVGMIVMFHKHVNVCNCCLINCDWHHVSKSEILGIQALFSASLLKRSFRISRCSGRLKKKNETSQAMYRSKALSDTLLVDEITGYPAKQAKGKAKSASIRSCGYWHGLSAIRHRRMKIAKLRSSRRKCGPRVEAAAQVLIRSQRMGCVFCHIRHVNRCFAISSCYYEQKQQKKTKKELIFVSNYSSSSPPFSSQPRKIPPPRSASKQGKRAGALVAFRVWNILRAFYRFAYYWRSNSNNVIGSIRSNSLRSMKGSMRKMKLSVHWSDSEFLRFVFSPGVVEPVPEVERVPLKKKTRAMSSASEAVKKPRSLCELEANRITISRSPRRGHARLAIDGAQHSQDDVRSENHTHKRALDAGAKAQQERMMAPEARTTLTRRQQKGVSTTHGDSQGSAGSENHTHKMRIFEVRFFAWCGRACARGGAGTTQKEDPGYVISLRSGKKTPITVRAGSDRITISRSPRRGLTKLAIDGAQHSHDEVRSENHTHKRAPDAGAKAQLERMMAPEARTTLTR</sequence>
<dbReference type="Proteomes" id="UP000479190">
    <property type="component" value="Unassembled WGS sequence"/>
</dbReference>
<protein>
    <submittedName>
        <fullName evidence="2">Uncharacterized protein</fullName>
    </submittedName>
</protein>
<evidence type="ECO:0000256" key="1">
    <source>
        <dbReference type="SAM" id="MobiDB-lite"/>
    </source>
</evidence>
<keyword evidence="3" id="KW-1185">Reference proteome</keyword>
<feature type="compositionally biased region" description="Basic and acidic residues" evidence="1">
    <location>
        <begin position="530"/>
        <end position="547"/>
    </location>
</feature>
<evidence type="ECO:0000313" key="3">
    <source>
        <dbReference type="Proteomes" id="UP000479190"/>
    </source>
</evidence>
<dbReference type="AlphaFoldDB" id="A0A6H5HVT4"/>
<feature type="compositionally biased region" description="Polar residues" evidence="1">
    <location>
        <begin position="430"/>
        <end position="454"/>
    </location>
</feature>
<organism evidence="2 3">
    <name type="scientific">Trichogramma brassicae</name>
    <dbReference type="NCBI Taxonomy" id="86971"/>
    <lineage>
        <taxon>Eukaryota</taxon>
        <taxon>Metazoa</taxon>
        <taxon>Ecdysozoa</taxon>
        <taxon>Arthropoda</taxon>
        <taxon>Hexapoda</taxon>
        <taxon>Insecta</taxon>
        <taxon>Pterygota</taxon>
        <taxon>Neoptera</taxon>
        <taxon>Endopterygota</taxon>
        <taxon>Hymenoptera</taxon>
        <taxon>Apocrita</taxon>
        <taxon>Proctotrupomorpha</taxon>
        <taxon>Chalcidoidea</taxon>
        <taxon>Trichogrammatidae</taxon>
        <taxon>Trichogramma</taxon>
    </lineage>
</organism>
<evidence type="ECO:0000313" key="2">
    <source>
        <dbReference type="EMBL" id="CAB0027807.1"/>
    </source>
</evidence>
<dbReference type="EMBL" id="CADCXV010000002">
    <property type="protein sequence ID" value="CAB0027807.1"/>
    <property type="molecule type" value="Genomic_DNA"/>
</dbReference>
<feature type="compositionally biased region" description="Low complexity" evidence="1">
    <location>
        <begin position="242"/>
        <end position="252"/>
    </location>
</feature>